<reference evidence="2 3" key="1">
    <citation type="submission" date="2023-02" db="EMBL/GenBank/DDBJ databases">
        <title>LHISI_Scaffold_Assembly.</title>
        <authorList>
            <person name="Stuart O.P."/>
            <person name="Cleave R."/>
            <person name="Magrath M.J.L."/>
            <person name="Mikheyev A.S."/>
        </authorList>
    </citation>
    <scope>NUCLEOTIDE SEQUENCE [LARGE SCALE GENOMIC DNA]</scope>
    <source>
        <strain evidence="2">Daus_M_001</strain>
        <tissue evidence="2">Leg muscle</tissue>
    </source>
</reference>
<evidence type="ECO:0000313" key="3">
    <source>
        <dbReference type="Proteomes" id="UP001159363"/>
    </source>
</evidence>
<accession>A0ABQ9HKL2</accession>
<organism evidence="2 3">
    <name type="scientific">Dryococelus australis</name>
    <dbReference type="NCBI Taxonomy" id="614101"/>
    <lineage>
        <taxon>Eukaryota</taxon>
        <taxon>Metazoa</taxon>
        <taxon>Ecdysozoa</taxon>
        <taxon>Arthropoda</taxon>
        <taxon>Hexapoda</taxon>
        <taxon>Insecta</taxon>
        <taxon>Pterygota</taxon>
        <taxon>Neoptera</taxon>
        <taxon>Polyneoptera</taxon>
        <taxon>Phasmatodea</taxon>
        <taxon>Verophasmatodea</taxon>
        <taxon>Anareolatae</taxon>
        <taxon>Phasmatidae</taxon>
        <taxon>Eurycanthinae</taxon>
        <taxon>Dryococelus</taxon>
    </lineage>
</organism>
<dbReference type="EMBL" id="JARBHB010000004">
    <property type="protein sequence ID" value="KAJ8884867.1"/>
    <property type="molecule type" value="Genomic_DNA"/>
</dbReference>
<gene>
    <name evidence="2" type="ORF">PR048_011063</name>
</gene>
<protein>
    <submittedName>
        <fullName evidence="2">Uncharacterized protein</fullName>
    </submittedName>
</protein>
<comment type="caution">
    <text evidence="2">The sequence shown here is derived from an EMBL/GenBank/DDBJ whole genome shotgun (WGS) entry which is preliminary data.</text>
</comment>
<feature type="compositionally biased region" description="Basic and acidic residues" evidence="1">
    <location>
        <begin position="99"/>
        <end position="108"/>
    </location>
</feature>
<proteinExistence type="predicted"/>
<sequence>MFRTTAVCGYNCPRSRFMKHRVVRIVVALRRTNLRLLGCWFAETGSNYYWFHPLPPSPPATNKHTHTRASTLCHSTADEMPTTRLPPKGTVFDSRRRRSQIDSRRKSEGFVGDSPFSLFLHSGAAPYSPRFTYIGSRYLDRKCPWLCRSSKECVSWGISQPLAERSGLADSAPPHAAETTTRYGVDPSYTPLRVKWELLAHEFSPRGTQLRTAGPTGVACDRTTELAVCPGALSPILNNTRAYEDGDKRYIRGGSGAAESVFPPVMCTDGASIPRRRIRQKYEQAPACYRGRIVASRDCGLSYRKIGSRIGINETTKRTWDELDAVQEEKQLRRNNEREGRHLPRMAITHHTATSNNSAQEFRHVTHLSVSARSASSGNLVQAHITAAANDRSPPPSAVPVVHGTSGLETRMAGHRLRRITLLL</sequence>
<feature type="region of interest" description="Disordered" evidence="1">
    <location>
        <begin position="78"/>
        <end position="108"/>
    </location>
</feature>
<dbReference type="Proteomes" id="UP001159363">
    <property type="component" value="Chromosome X"/>
</dbReference>
<keyword evidence="3" id="KW-1185">Reference proteome</keyword>
<name>A0ABQ9HKL2_9NEOP</name>
<evidence type="ECO:0000313" key="2">
    <source>
        <dbReference type="EMBL" id="KAJ8884867.1"/>
    </source>
</evidence>
<evidence type="ECO:0000256" key="1">
    <source>
        <dbReference type="SAM" id="MobiDB-lite"/>
    </source>
</evidence>